<dbReference type="PANTHER" id="PTHR32248">
    <property type="entry name" value="RNA POLYMERASE SIGMA-54 FACTOR"/>
    <property type="match status" value="1"/>
</dbReference>
<evidence type="ECO:0000256" key="5">
    <source>
        <dbReference type="ARBA" id="ARBA00023015"/>
    </source>
</evidence>
<feature type="domain" description="RNA polymerase sigma factor 54 core-binding" evidence="10">
    <location>
        <begin position="91"/>
        <end position="273"/>
    </location>
</feature>
<dbReference type="InterPro" id="IPR007046">
    <property type="entry name" value="RNA_pol_sigma_54_core-bd"/>
</dbReference>
<proteinExistence type="inferred from homology"/>
<keyword evidence="4" id="KW-0548">Nucleotidyltransferase</keyword>
<dbReference type="Pfam" id="PF04963">
    <property type="entry name" value="Sigma54_CBD"/>
    <property type="match status" value="1"/>
</dbReference>
<keyword evidence="12" id="KW-1185">Reference proteome</keyword>
<name>A0ABS8FTV1_9FIRM</name>
<keyword evidence="7" id="KW-0238">DNA-binding</keyword>
<evidence type="ECO:0000256" key="1">
    <source>
        <dbReference type="ARBA" id="ARBA00008798"/>
    </source>
</evidence>
<keyword evidence="5" id="KW-0805">Transcription regulation</keyword>
<evidence type="ECO:0000256" key="6">
    <source>
        <dbReference type="ARBA" id="ARBA00023082"/>
    </source>
</evidence>
<evidence type="ECO:0000313" key="11">
    <source>
        <dbReference type="EMBL" id="MCC2253054.1"/>
    </source>
</evidence>
<keyword evidence="2" id="KW-0240">DNA-directed RNA polymerase</keyword>
<evidence type="ECO:0000256" key="2">
    <source>
        <dbReference type="ARBA" id="ARBA00022478"/>
    </source>
</evidence>
<dbReference type="PANTHER" id="PTHR32248:SF4">
    <property type="entry name" value="RNA POLYMERASE SIGMA-54 FACTOR"/>
    <property type="match status" value="1"/>
</dbReference>
<protein>
    <submittedName>
        <fullName evidence="11">RNA polymerase factor sigma-54</fullName>
    </submittedName>
</protein>
<dbReference type="EMBL" id="JAJEQX010000001">
    <property type="protein sequence ID" value="MCC2253054.1"/>
    <property type="molecule type" value="Genomic_DNA"/>
</dbReference>
<dbReference type="Proteomes" id="UP001198151">
    <property type="component" value="Unassembled WGS sequence"/>
</dbReference>
<feature type="domain" description="RNA polymerase sigma factor 54 DNA-binding" evidence="9">
    <location>
        <begin position="287"/>
        <end position="444"/>
    </location>
</feature>
<dbReference type="RefSeq" id="WP_227706213.1">
    <property type="nucleotide sequence ID" value="NZ_JAJEQX010000001.1"/>
</dbReference>
<comment type="similarity">
    <text evidence="1">Belongs to the sigma-54 factor family.</text>
</comment>
<gene>
    <name evidence="11" type="primary">rpoN</name>
    <name evidence="11" type="ORF">LKD70_01125</name>
</gene>
<dbReference type="Gene3D" id="1.10.10.1330">
    <property type="entry name" value="RNA polymerase sigma-54 factor, core-binding domain"/>
    <property type="match status" value="1"/>
</dbReference>
<dbReference type="InterPro" id="IPR000394">
    <property type="entry name" value="RNA_pol_sigma_54"/>
</dbReference>
<comment type="caution">
    <text evidence="11">The sequence shown here is derived from an EMBL/GenBank/DDBJ whole genome shotgun (WGS) entry which is preliminary data.</text>
</comment>
<dbReference type="NCBIfam" id="TIGR02395">
    <property type="entry name" value="rpoN_sigma"/>
    <property type="match status" value="1"/>
</dbReference>
<dbReference type="PROSITE" id="PS50044">
    <property type="entry name" value="SIGMA54_3"/>
    <property type="match status" value="1"/>
</dbReference>
<dbReference type="PRINTS" id="PR00045">
    <property type="entry name" value="SIGMA54FCT"/>
</dbReference>
<evidence type="ECO:0000313" key="12">
    <source>
        <dbReference type="Proteomes" id="UP001198151"/>
    </source>
</evidence>
<evidence type="ECO:0000259" key="9">
    <source>
        <dbReference type="Pfam" id="PF04552"/>
    </source>
</evidence>
<dbReference type="PIRSF" id="PIRSF000774">
    <property type="entry name" value="RpoN"/>
    <property type="match status" value="1"/>
</dbReference>
<dbReference type="Pfam" id="PF00309">
    <property type="entry name" value="Sigma54_AID"/>
    <property type="match status" value="1"/>
</dbReference>
<evidence type="ECO:0000256" key="7">
    <source>
        <dbReference type="ARBA" id="ARBA00023125"/>
    </source>
</evidence>
<evidence type="ECO:0000256" key="4">
    <source>
        <dbReference type="ARBA" id="ARBA00022695"/>
    </source>
</evidence>
<keyword evidence="3" id="KW-0808">Transferase</keyword>
<evidence type="ECO:0000256" key="8">
    <source>
        <dbReference type="ARBA" id="ARBA00023163"/>
    </source>
</evidence>
<dbReference type="Pfam" id="PF04552">
    <property type="entry name" value="Sigma54_DBD"/>
    <property type="match status" value="1"/>
</dbReference>
<reference evidence="11 12" key="1">
    <citation type="submission" date="2021-10" db="EMBL/GenBank/DDBJ databases">
        <title>Anaerobic single-cell dispensing facilitates the cultivation of human gut bacteria.</title>
        <authorList>
            <person name="Afrizal A."/>
        </authorList>
    </citation>
    <scope>NUCLEOTIDE SEQUENCE [LARGE SCALE GENOMIC DNA]</scope>
    <source>
        <strain evidence="11 12">CLA-AA-H200</strain>
    </source>
</reference>
<sequence>MDYNLELRQRQSLSQTQIQSLELMNMNNLELNTWLNNEYLENPLIEQTGGGDTPGVTQEFGDWYGQNQMFNEGYGHGDRDEERHREAVPADKGESIENYLKEQLDRNRYSQEEWRVIEFLIKNLDDSGFYSTSVEETARLAETTAETVETCLEDLRQLEPFGIFAENLSGCLLRQIELTGAEDPVLTEIVRNHLGDIAGGKISAITRSLGISSAQARKYIAYIKTLNPRPLSGFSLGDTGYIIPDILFYKKGDEWEIVLNDDWMGKYQLNQYYMKMTIESRDPELKEYFRKKLERARFILSSIEQRRKTILSVSGAILEHQKEFFEGKGDLKPLTMAELAESLGIHPATVSRAASGKYIQYPGGVVLMKELFPQGVGGDQGSDNMTAGQIKKLIRELIDGEDKGNPYSDNKLSQELKKRGVVLSRRGVAKYREEMGIQGSFERRIY</sequence>
<dbReference type="InterPro" id="IPR007634">
    <property type="entry name" value="RNA_pol_sigma_54_DNA-bd"/>
</dbReference>
<dbReference type="InterPro" id="IPR038709">
    <property type="entry name" value="RpoN_core-bd_sf"/>
</dbReference>
<evidence type="ECO:0000259" key="10">
    <source>
        <dbReference type="Pfam" id="PF04963"/>
    </source>
</evidence>
<keyword evidence="8" id="KW-0804">Transcription</keyword>
<accession>A0ABS8FTV1</accession>
<organism evidence="11 12">
    <name type="scientific">Ruminococcus turbiniformis</name>
    <dbReference type="NCBI Taxonomy" id="2881258"/>
    <lineage>
        <taxon>Bacteria</taxon>
        <taxon>Bacillati</taxon>
        <taxon>Bacillota</taxon>
        <taxon>Clostridia</taxon>
        <taxon>Eubacteriales</taxon>
        <taxon>Oscillospiraceae</taxon>
        <taxon>Ruminococcus</taxon>
    </lineage>
</organism>
<keyword evidence="6" id="KW-0731">Sigma factor</keyword>
<evidence type="ECO:0000256" key="3">
    <source>
        <dbReference type="ARBA" id="ARBA00022679"/>
    </source>
</evidence>
<dbReference type="Gene3D" id="1.10.10.60">
    <property type="entry name" value="Homeodomain-like"/>
    <property type="match status" value="1"/>
</dbReference>